<name>A0ABS2WPE0_9BACT</name>
<dbReference type="SUPFAM" id="SSF52172">
    <property type="entry name" value="CheY-like"/>
    <property type="match status" value="1"/>
</dbReference>
<dbReference type="InterPro" id="IPR011006">
    <property type="entry name" value="CheY-like_superfamily"/>
</dbReference>
<evidence type="ECO:0000256" key="3">
    <source>
        <dbReference type="ARBA" id="ARBA00023015"/>
    </source>
</evidence>
<keyword evidence="2" id="KW-0902">Two-component regulatory system</keyword>
<dbReference type="Pfam" id="PF00072">
    <property type="entry name" value="Response_reg"/>
    <property type="match status" value="1"/>
</dbReference>
<keyword evidence="1 6" id="KW-0597">Phosphoprotein</keyword>
<dbReference type="InterPro" id="IPR039420">
    <property type="entry name" value="WalR-like"/>
</dbReference>
<dbReference type="PANTHER" id="PTHR48111:SF1">
    <property type="entry name" value="TWO-COMPONENT RESPONSE REGULATOR ORR33"/>
    <property type="match status" value="1"/>
</dbReference>
<reference evidence="11" key="1">
    <citation type="submission" date="2021-02" db="EMBL/GenBank/DDBJ databases">
        <title>Sulfurospirillum tamanensis sp. nov.</title>
        <authorList>
            <person name="Merkel A.Y."/>
        </authorList>
    </citation>
    <scope>NUCLEOTIDE SEQUENCE [LARGE SCALE GENOMIC DNA]</scope>
    <source>
        <strain evidence="11">T05b</strain>
    </source>
</reference>
<evidence type="ECO:0000313" key="11">
    <source>
        <dbReference type="Proteomes" id="UP000703590"/>
    </source>
</evidence>
<dbReference type="InterPro" id="IPR001867">
    <property type="entry name" value="OmpR/PhoB-type_DNA-bd"/>
</dbReference>
<dbReference type="Pfam" id="PF00486">
    <property type="entry name" value="Trans_reg_C"/>
    <property type="match status" value="1"/>
</dbReference>
<dbReference type="InterPro" id="IPR016032">
    <property type="entry name" value="Sig_transdc_resp-reg_C-effctor"/>
</dbReference>
<organism evidence="10 11">
    <name type="scientific">Sulfurospirillum tamanense</name>
    <dbReference type="NCBI Taxonomy" id="2813362"/>
    <lineage>
        <taxon>Bacteria</taxon>
        <taxon>Pseudomonadati</taxon>
        <taxon>Campylobacterota</taxon>
        <taxon>Epsilonproteobacteria</taxon>
        <taxon>Campylobacterales</taxon>
        <taxon>Sulfurospirillaceae</taxon>
        <taxon>Sulfurospirillum</taxon>
    </lineage>
</organism>
<comment type="caution">
    <text evidence="10">The sequence shown here is derived from an EMBL/GenBank/DDBJ whole genome shotgun (WGS) entry which is preliminary data.</text>
</comment>
<dbReference type="EMBL" id="JAFHKK010000002">
    <property type="protein sequence ID" value="MBN2963539.1"/>
    <property type="molecule type" value="Genomic_DNA"/>
</dbReference>
<proteinExistence type="predicted"/>
<evidence type="ECO:0000259" key="9">
    <source>
        <dbReference type="PROSITE" id="PS51755"/>
    </source>
</evidence>
<dbReference type="RefSeq" id="WP_205457977.1">
    <property type="nucleotide sequence ID" value="NZ_JAFHKK010000002.1"/>
</dbReference>
<dbReference type="PANTHER" id="PTHR48111">
    <property type="entry name" value="REGULATOR OF RPOS"/>
    <property type="match status" value="1"/>
</dbReference>
<dbReference type="InterPro" id="IPR001789">
    <property type="entry name" value="Sig_transdc_resp-reg_receiver"/>
</dbReference>
<accession>A0ABS2WPE0</accession>
<dbReference type="CDD" id="cd00383">
    <property type="entry name" value="trans_reg_C"/>
    <property type="match status" value="1"/>
</dbReference>
<dbReference type="InterPro" id="IPR036388">
    <property type="entry name" value="WH-like_DNA-bd_sf"/>
</dbReference>
<feature type="domain" description="Response regulatory" evidence="8">
    <location>
        <begin position="12"/>
        <end position="126"/>
    </location>
</feature>
<dbReference type="Gene3D" id="3.40.50.2300">
    <property type="match status" value="1"/>
</dbReference>
<feature type="modified residue" description="4-aspartylphosphate" evidence="6">
    <location>
        <position position="61"/>
    </location>
</feature>
<dbReference type="PROSITE" id="PS51755">
    <property type="entry name" value="OMPR_PHOB"/>
    <property type="match status" value="1"/>
</dbReference>
<sequence>MDIDHTLFEGVRILYAEDDPVTRENITKTLRLFCSHVFSVEDGQAAVEVFEKEEPHIVILDYVMPRMNGLNAAKAIRALAPEIPIFMTSSYTDKEKLIGVMHLGLVDYLEKPLELFSLVKTLAKCLERLHEGLRLRVIFPSGVVYDGLRKEIGIKGVYATLTKKETQLLDFLLANHQRVVTQGEIEQKLYEGNVEANTVRNLVYRLRQKCGQEAIETAKGRGYSICAMPC</sequence>
<evidence type="ECO:0000256" key="1">
    <source>
        <dbReference type="ARBA" id="ARBA00022553"/>
    </source>
</evidence>
<feature type="domain" description="OmpR/PhoB-type" evidence="9">
    <location>
        <begin position="135"/>
        <end position="227"/>
    </location>
</feature>
<protein>
    <submittedName>
        <fullName evidence="10">Response regulator transcription factor</fullName>
    </submittedName>
</protein>
<feature type="DNA-binding region" description="OmpR/PhoB-type" evidence="7">
    <location>
        <begin position="135"/>
        <end position="227"/>
    </location>
</feature>
<keyword evidence="4 7" id="KW-0238">DNA-binding</keyword>
<keyword evidence="11" id="KW-1185">Reference proteome</keyword>
<keyword evidence="5" id="KW-0804">Transcription</keyword>
<reference evidence="10 11" key="2">
    <citation type="submission" date="2021-02" db="EMBL/GenBank/DDBJ databases">
        <title>Sulfurospirillum tamanensis sp. nov.</title>
        <authorList>
            <person name="Frolova A."/>
            <person name="Merkel A."/>
            <person name="Slobodkin A."/>
        </authorList>
    </citation>
    <scope>NUCLEOTIDE SEQUENCE [LARGE SCALE GENOMIC DNA]</scope>
    <source>
        <strain evidence="10 11">T05b</strain>
    </source>
</reference>
<evidence type="ECO:0000256" key="2">
    <source>
        <dbReference type="ARBA" id="ARBA00023012"/>
    </source>
</evidence>
<evidence type="ECO:0000256" key="6">
    <source>
        <dbReference type="PROSITE-ProRule" id="PRU00169"/>
    </source>
</evidence>
<dbReference type="PROSITE" id="PS50110">
    <property type="entry name" value="RESPONSE_REGULATORY"/>
    <property type="match status" value="1"/>
</dbReference>
<evidence type="ECO:0000256" key="4">
    <source>
        <dbReference type="ARBA" id="ARBA00023125"/>
    </source>
</evidence>
<evidence type="ECO:0000259" key="8">
    <source>
        <dbReference type="PROSITE" id="PS50110"/>
    </source>
</evidence>
<dbReference type="SMART" id="SM00448">
    <property type="entry name" value="REC"/>
    <property type="match status" value="1"/>
</dbReference>
<dbReference type="CDD" id="cd00156">
    <property type="entry name" value="REC"/>
    <property type="match status" value="1"/>
</dbReference>
<reference evidence="10 11" key="3">
    <citation type="submission" date="2021-02" db="EMBL/GenBank/DDBJ databases">
        <authorList>
            <person name="Merkel A.Y."/>
        </authorList>
    </citation>
    <scope>NUCLEOTIDE SEQUENCE [LARGE SCALE GENOMIC DNA]</scope>
    <source>
        <strain evidence="10 11">T05b</strain>
    </source>
</reference>
<dbReference type="SUPFAM" id="SSF46894">
    <property type="entry name" value="C-terminal effector domain of the bipartite response regulators"/>
    <property type="match status" value="1"/>
</dbReference>
<gene>
    <name evidence="10" type="ORF">JWV37_02005</name>
</gene>
<evidence type="ECO:0000313" key="10">
    <source>
        <dbReference type="EMBL" id="MBN2963539.1"/>
    </source>
</evidence>
<keyword evidence="3" id="KW-0805">Transcription regulation</keyword>
<evidence type="ECO:0000256" key="5">
    <source>
        <dbReference type="ARBA" id="ARBA00023163"/>
    </source>
</evidence>
<dbReference type="Proteomes" id="UP000703590">
    <property type="component" value="Unassembled WGS sequence"/>
</dbReference>
<dbReference type="Gene3D" id="1.10.10.10">
    <property type="entry name" value="Winged helix-like DNA-binding domain superfamily/Winged helix DNA-binding domain"/>
    <property type="match status" value="1"/>
</dbReference>
<dbReference type="SMART" id="SM00862">
    <property type="entry name" value="Trans_reg_C"/>
    <property type="match status" value="1"/>
</dbReference>
<evidence type="ECO:0000256" key="7">
    <source>
        <dbReference type="PROSITE-ProRule" id="PRU01091"/>
    </source>
</evidence>